<keyword evidence="3" id="KW-1185">Reference proteome</keyword>
<sequence length="437" mass="48651">MQLSHNPTASGAFYNISAALAVASAALIATPAQADWFEDDAGWQLDTALLYYGEDGARITAVEGKIQAVRTNADDGALSMALTLDALTGASATGAVAQQQAQTFTRPSGRGEYTTAAGDTPLDDSFQDTRLQLNLGWRQPINARWEYDIASHLSKEYDYLSLGLSGGATYYWNKKNSALRVGASLFYDTIEPEGAIPLPLAQMPIRADYPSEQAFVEAFNATRGNSSDNKRTAEISLGLTQVINRATVMQFNYSYAQVDGYQTDPFKLVSVIDQTGTALRQLYESRPDQRSKHALFWQTKIHLGGPVLDTSYRLMTDDWGIDSHTLDLRFDYRFDKGHYLEPHLRYYRQSAADFYRPFLLEGASRPQYATADYRLAEMTTYTVGLKYGFPVGRSQQASLRLEYYVQTPEGDTGPGQLQSLDLYPQIKALMAQISYRF</sequence>
<evidence type="ECO:0000256" key="1">
    <source>
        <dbReference type="SAM" id="SignalP"/>
    </source>
</evidence>
<reference evidence="3" key="1">
    <citation type="journal article" date="2019" name="Int. J. Syst. Evol. Microbiol.">
        <title>The Global Catalogue of Microorganisms (GCM) 10K type strain sequencing project: providing services to taxonomists for standard genome sequencing and annotation.</title>
        <authorList>
            <consortium name="The Broad Institute Genomics Platform"/>
            <consortium name="The Broad Institute Genome Sequencing Center for Infectious Disease"/>
            <person name="Wu L."/>
            <person name="Ma J."/>
        </authorList>
    </citation>
    <scope>NUCLEOTIDE SEQUENCE [LARGE SCALE GENOMIC DNA]</scope>
    <source>
        <strain evidence="3">JCM 18401</strain>
    </source>
</reference>
<dbReference type="InterPro" id="IPR021953">
    <property type="entry name" value="DUF3570"/>
</dbReference>
<dbReference type="RefSeq" id="WP_345336869.1">
    <property type="nucleotide sequence ID" value="NZ_BAABJZ010000101.1"/>
</dbReference>
<feature type="chain" id="PRO_5046576939" evidence="1">
    <location>
        <begin position="35"/>
        <end position="437"/>
    </location>
</feature>
<keyword evidence="1" id="KW-0732">Signal</keyword>
<dbReference type="Pfam" id="PF12094">
    <property type="entry name" value="DUF3570"/>
    <property type="match status" value="1"/>
</dbReference>
<evidence type="ECO:0000313" key="3">
    <source>
        <dbReference type="Proteomes" id="UP001499988"/>
    </source>
</evidence>
<organism evidence="2 3">
    <name type="scientific">Ferrimonas pelagia</name>
    <dbReference type="NCBI Taxonomy" id="1177826"/>
    <lineage>
        <taxon>Bacteria</taxon>
        <taxon>Pseudomonadati</taxon>
        <taxon>Pseudomonadota</taxon>
        <taxon>Gammaproteobacteria</taxon>
        <taxon>Alteromonadales</taxon>
        <taxon>Ferrimonadaceae</taxon>
        <taxon>Ferrimonas</taxon>
    </lineage>
</organism>
<dbReference type="Proteomes" id="UP001499988">
    <property type="component" value="Unassembled WGS sequence"/>
</dbReference>
<name>A0ABP9FCJ9_9GAMM</name>
<evidence type="ECO:0000313" key="2">
    <source>
        <dbReference type="EMBL" id="GAA4899272.1"/>
    </source>
</evidence>
<feature type="signal peptide" evidence="1">
    <location>
        <begin position="1"/>
        <end position="34"/>
    </location>
</feature>
<dbReference type="SUPFAM" id="SSF56935">
    <property type="entry name" value="Porins"/>
    <property type="match status" value="1"/>
</dbReference>
<comment type="caution">
    <text evidence="2">The sequence shown here is derived from an EMBL/GenBank/DDBJ whole genome shotgun (WGS) entry which is preliminary data.</text>
</comment>
<protein>
    <submittedName>
        <fullName evidence="2">DUF3570 domain-containing protein</fullName>
    </submittedName>
</protein>
<accession>A0ABP9FCJ9</accession>
<gene>
    <name evidence="2" type="ORF">GCM10023333_36070</name>
</gene>
<dbReference type="EMBL" id="BAABJZ010000101">
    <property type="protein sequence ID" value="GAA4899272.1"/>
    <property type="molecule type" value="Genomic_DNA"/>
</dbReference>
<proteinExistence type="predicted"/>